<comment type="caution">
    <text evidence="7">Lacks conserved residue(s) required for the propagation of feature annotation.</text>
</comment>
<comment type="similarity">
    <text evidence="7">Belongs to the AB hydrolase superfamily. MetX family.</text>
</comment>
<comment type="pathway">
    <text evidence="7">Amino-acid biosynthesis; L-methionine biosynthesis via de novo pathway; O-acetyl-L-homoserine from L-homoserine: step 1/1.</text>
</comment>
<dbReference type="GO" id="GO:0009086">
    <property type="term" value="P:methionine biosynthetic process"/>
    <property type="evidence" value="ECO:0007669"/>
    <property type="project" value="UniProtKB-UniRule"/>
</dbReference>
<evidence type="ECO:0000256" key="3">
    <source>
        <dbReference type="ARBA" id="ARBA00022605"/>
    </source>
</evidence>
<dbReference type="PANTHER" id="PTHR32268:SF11">
    <property type="entry name" value="HOMOSERINE O-ACETYLTRANSFERASE"/>
    <property type="match status" value="1"/>
</dbReference>
<feature type="binding site" evidence="7">
    <location>
        <position position="359"/>
    </location>
    <ligand>
        <name>substrate</name>
    </ligand>
</feature>
<dbReference type="HAMAP" id="MF_00296">
    <property type="entry name" value="MetX_acyltransf"/>
    <property type="match status" value="1"/>
</dbReference>
<reference evidence="10" key="1">
    <citation type="submission" date="2010-01" db="EMBL/GenBank/DDBJ databases">
        <title>Genome fragments of uncultured bacteria from the North Pacific subtropical Gyre.</title>
        <authorList>
            <person name="Pham V.D."/>
            <person name="Delong E.F."/>
        </authorList>
    </citation>
    <scope>NUCLEOTIDE SEQUENCE</scope>
</reference>
<dbReference type="Gene3D" id="1.10.1740.110">
    <property type="match status" value="1"/>
</dbReference>
<dbReference type="UniPathway" id="UPA00051">
    <property type="reaction ID" value="UER00074"/>
</dbReference>
<dbReference type="FunFam" id="1.10.1740.110:FF:000001">
    <property type="entry name" value="Homoserine O-acetyltransferase"/>
    <property type="match status" value="1"/>
</dbReference>
<keyword evidence="6 7" id="KW-0012">Acyltransferase</keyword>
<proteinExistence type="inferred from homology"/>
<feature type="binding site" evidence="7">
    <location>
        <position position="232"/>
    </location>
    <ligand>
        <name>substrate</name>
    </ligand>
</feature>
<dbReference type="GO" id="GO:0005737">
    <property type="term" value="C:cytoplasm"/>
    <property type="evidence" value="ECO:0007669"/>
    <property type="project" value="UniProtKB-SubCell"/>
</dbReference>
<comment type="function">
    <text evidence="7">Transfers an acetyl group from acetyl-CoA to L-homoserine, forming acetyl-L-homoserine.</text>
</comment>
<dbReference type="NCBIfam" id="NF001209">
    <property type="entry name" value="PRK00175.1"/>
    <property type="match status" value="1"/>
</dbReference>
<dbReference type="PANTHER" id="PTHR32268">
    <property type="entry name" value="HOMOSERINE O-ACETYLTRANSFERASE"/>
    <property type="match status" value="1"/>
</dbReference>
<dbReference type="EMBL" id="GU567995">
    <property type="protein sequence ID" value="ADI22713.1"/>
    <property type="molecule type" value="Genomic_DNA"/>
</dbReference>
<dbReference type="InterPro" id="IPR008220">
    <property type="entry name" value="HAT_MetX-like"/>
</dbReference>
<evidence type="ECO:0000259" key="9">
    <source>
        <dbReference type="Pfam" id="PF00561"/>
    </source>
</evidence>
<dbReference type="Pfam" id="PF00561">
    <property type="entry name" value="Abhydrolase_1"/>
    <property type="match status" value="1"/>
</dbReference>
<evidence type="ECO:0000256" key="1">
    <source>
        <dbReference type="ARBA" id="ARBA00011738"/>
    </source>
</evidence>
<accession>E7C5I9</accession>
<feature type="active site" description="Nucleophile" evidence="7 8">
    <location>
        <position position="163"/>
    </location>
</feature>
<dbReference type="NCBIfam" id="TIGR01392">
    <property type="entry name" value="homoserO_Ac_trn"/>
    <property type="match status" value="1"/>
</dbReference>
<feature type="active site" evidence="7 8">
    <location>
        <position position="325"/>
    </location>
</feature>
<evidence type="ECO:0000256" key="4">
    <source>
        <dbReference type="ARBA" id="ARBA00022679"/>
    </source>
</evidence>
<dbReference type="InterPro" id="IPR029058">
    <property type="entry name" value="AB_hydrolase_fold"/>
</dbReference>
<evidence type="ECO:0000256" key="2">
    <source>
        <dbReference type="ARBA" id="ARBA00022490"/>
    </source>
</evidence>
<evidence type="ECO:0000256" key="6">
    <source>
        <dbReference type="ARBA" id="ARBA00023315"/>
    </source>
</evidence>
<dbReference type="Gene3D" id="3.40.50.1820">
    <property type="entry name" value="alpha/beta hydrolase"/>
    <property type="match status" value="1"/>
</dbReference>
<dbReference type="GO" id="GO:0009092">
    <property type="term" value="P:homoserine metabolic process"/>
    <property type="evidence" value="ECO:0007669"/>
    <property type="project" value="TreeGrafter"/>
</dbReference>
<dbReference type="InterPro" id="IPR000073">
    <property type="entry name" value="AB_hydrolase_1"/>
</dbReference>
<comment type="subunit">
    <text evidence="1 7">Homodimer.</text>
</comment>
<comment type="catalytic activity">
    <reaction evidence="7">
        <text>L-homoserine + acetyl-CoA = O-acetyl-L-homoserine + CoA</text>
        <dbReference type="Rhea" id="RHEA:13701"/>
        <dbReference type="ChEBI" id="CHEBI:57287"/>
        <dbReference type="ChEBI" id="CHEBI:57288"/>
        <dbReference type="ChEBI" id="CHEBI:57476"/>
        <dbReference type="ChEBI" id="CHEBI:57716"/>
        <dbReference type="EC" id="2.3.1.31"/>
    </reaction>
</comment>
<name>E7C5I9_9BACT</name>
<protein>
    <recommendedName>
        <fullName evidence="7">Homoserine O-acetyltransferase</fullName>
        <shortName evidence="7">HAT</shortName>
        <ecNumber evidence="7">2.3.1.31</ecNumber>
    </recommendedName>
    <alternativeName>
        <fullName evidence="7">Homoserine transacetylase</fullName>
        <shortName evidence="7">HTA</shortName>
    </alternativeName>
</protein>
<comment type="subcellular location">
    <subcellularLocation>
        <location evidence="7">Cytoplasm</location>
    </subcellularLocation>
</comment>
<keyword evidence="3 7" id="KW-0028">Amino-acid biosynthesis</keyword>
<feature type="domain" description="AB hydrolase-1" evidence="9">
    <location>
        <begin position="59"/>
        <end position="362"/>
    </location>
</feature>
<gene>
    <name evidence="7" type="primary">metXA</name>
</gene>
<evidence type="ECO:0000256" key="8">
    <source>
        <dbReference type="PIRSR" id="PIRSR000443-1"/>
    </source>
</evidence>
<evidence type="ECO:0000313" key="10">
    <source>
        <dbReference type="EMBL" id="ADI22713.1"/>
    </source>
</evidence>
<evidence type="ECO:0000256" key="5">
    <source>
        <dbReference type="ARBA" id="ARBA00023167"/>
    </source>
</evidence>
<keyword evidence="5 7" id="KW-0486">Methionine biosynthesis</keyword>
<dbReference type="PIRSF" id="PIRSF000443">
    <property type="entry name" value="Homoser_Ac_trans"/>
    <property type="match status" value="1"/>
</dbReference>
<dbReference type="GO" id="GO:0004414">
    <property type="term" value="F:homoserine O-acetyltransferase activity"/>
    <property type="evidence" value="ECO:0007669"/>
    <property type="project" value="UniProtKB-UniRule"/>
</dbReference>
<sequence length="380" mass="42493">MPTEQIDASPWKAVDNVGLVQPRDYHHAQSFTFDNGQSIPELKIRYETYGDLNTDHSNAILVCHALSGDHHCAGYHEGARKPGWWDNMIGPGKPIDTGRFHVICPNCLGGCQGTTGPASINPESGKPYNQDFPRITIGDMVRAQKLLLNHMGIQNLYAAVGGSMGGMQVMQWMIDYPEVAKRVLILASTARQSTQAIAFDEVGRSAIHQDPNWNGGDYDPENGPDTGLAIARMMAHITYLSNRGLESKFGRSRRQEAEKLTEVEFEVESYLRHQGRSFVNRFDANTYLHFTKALDVFDLYGEGDDLTQAFKNVQARILAIGFTSDWLYSPEENRDIIQALLKLGKDASYAELEAELGHDSFLLESEEYFNLVRAFLAEAR</sequence>
<dbReference type="EC" id="2.3.1.31" evidence="7"/>
<keyword evidence="4 7" id="KW-0808">Transferase</keyword>
<organism evidence="10">
    <name type="scientific">uncultured verrucomicrobium HF0500_27H16</name>
    <dbReference type="NCBI Taxonomy" id="723600"/>
    <lineage>
        <taxon>Bacteria</taxon>
        <taxon>Pseudomonadati</taxon>
        <taxon>Verrucomicrobiota</taxon>
        <taxon>environmental samples</taxon>
    </lineage>
</organism>
<dbReference type="AlphaFoldDB" id="E7C5I9"/>
<feature type="active site" evidence="7 8">
    <location>
        <position position="358"/>
    </location>
</feature>
<evidence type="ECO:0000256" key="7">
    <source>
        <dbReference type="HAMAP-Rule" id="MF_00296"/>
    </source>
</evidence>
<keyword evidence="2 7" id="KW-0963">Cytoplasm</keyword>
<dbReference type="SUPFAM" id="SSF53474">
    <property type="entry name" value="alpha/beta-Hydrolases"/>
    <property type="match status" value="1"/>
</dbReference>